<accession>A0A1M5KVV7</accession>
<feature type="compositionally biased region" description="Polar residues" evidence="1">
    <location>
        <begin position="28"/>
        <end position="45"/>
    </location>
</feature>
<evidence type="ECO:0000313" key="2">
    <source>
        <dbReference type="EMBL" id="SHG56629.1"/>
    </source>
</evidence>
<dbReference type="Proteomes" id="UP000190675">
    <property type="component" value="Chromosome I"/>
</dbReference>
<evidence type="ECO:0000313" key="3">
    <source>
        <dbReference type="Proteomes" id="UP000190675"/>
    </source>
</evidence>
<gene>
    <name evidence="2" type="ORF">SAMN05444169_3085</name>
</gene>
<proteinExistence type="predicted"/>
<reference evidence="2 3" key="1">
    <citation type="submission" date="2016-11" db="EMBL/GenBank/DDBJ databases">
        <authorList>
            <person name="Jaros S."/>
            <person name="Januszkiewicz K."/>
            <person name="Wedrychowicz H."/>
        </authorList>
    </citation>
    <scope>NUCLEOTIDE SEQUENCE [LARGE SCALE GENOMIC DNA]</scope>
    <source>
        <strain evidence="2 3">GAS242</strain>
    </source>
</reference>
<feature type="region of interest" description="Disordered" evidence="1">
    <location>
        <begin position="18"/>
        <end position="52"/>
    </location>
</feature>
<dbReference type="AlphaFoldDB" id="A0A1M5KVV7"/>
<dbReference type="EMBL" id="LT670818">
    <property type="protein sequence ID" value="SHG56629.1"/>
    <property type="molecule type" value="Genomic_DNA"/>
</dbReference>
<sequence length="210" mass="22755">MTFRGTAGRKKCQLLRLARKRNPAAGPRQNNPPGKSPKTLSTPSRKNIPLNVSGKSVIYLRASHPMRGAARDRHERAVGCGGREACERRAQAARTAKPCGPGAPTLGQVREKQNFSRATVARKPGHRGERGVSRNPSRRESRIASAEPVCSCAFSVFLCTRDRGCSAHPAFPAPSRCFARAATLAKPGRIAPRQCEGMSSRFLEVESEAK</sequence>
<protein>
    <submittedName>
        <fullName evidence="2">Uncharacterized protein</fullName>
    </submittedName>
</protein>
<name>A0A1M5KVV7_9BRAD</name>
<feature type="compositionally biased region" description="Basic and acidic residues" evidence="1">
    <location>
        <begin position="126"/>
        <end position="140"/>
    </location>
</feature>
<feature type="region of interest" description="Disordered" evidence="1">
    <location>
        <begin position="113"/>
        <end position="140"/>
    </location>
</feature>
<evidence type="ECO:0000256" key="1">
    <source>
        <dbReference type="SAM" id="MobiDB-lite"/>
    </source>
</evidence>
<organism evidence="2 3">
    <name type="scientific">Bradyrhizobium erythrophlei</name>
    <dbReference type="NCBI Taxonomy" id="1437360"/>
    <lineage>
        <taxon>Bacteria</taxon>
        <taxon>Pseudomonadati</taxon>
        <taxon>Pseudomonadota</taxon>
        <taxon>Alphaproteobacteria</taxon>
        <taxon>Hyphomicrobiales</taxon>
        <taxon>Nitrobacteraceae</taxon>
        <taxon>Bradyrhizobium</taxon>
    </lineage>
</organism>